<evidence type="ECO:0000313" key="6">
    <source>
        <dbReference type="EMBL" id="CAA6800937.1"/>
    </source>
</evidence>
<reference evidence="6" key="1">
    <citation type="submission" date="2020-01" db="EMBL/GenBank/DDBJ databases">
        <authorList>
            <person name="Meier V. D."/>
            <person name="Meier V D."/>
        </authorList>
    </citation>
    <scope>NUCLEOTIDE SEQUENCE</scope>
    <source>
        <strain evidence="6">HLG_WM_MAG_03</strain>
    </source>
</reference>
<accession>A0A6S6S605</accession>
<evidence type="ECO:0000256" key="2">
    <source>
        <dbReference type="ARBA" id="ARBA00022692"/>
    </source>
</evidence>
<keyword evidence="2" id="KW-0812">Transmembrane</keyword>
<dbReference type="GO" id="GO:0097347">
    <property type="term" value="C:TAM protein secretion complex"/>
    <property type="evidence" value="ECO:0007669"/>
    <property type="project" value="TreeGrafter"/>
</dbReference>
<evidence type="ECO:0000256" key="1">
    <source>
        <dbReference type="ARBA" id="ARBA00004167"/>
    </source>
</evidence>
<evidence type="ECO:0000256" key="3">
    <source>
        <dbReference type="ARBA" id="ARBA00022989"/>
    </source>
</evidence>
<feature type="domain" description="Translocation and assembly module TamB C-terminal" evidence="5">
    <location>
        <begin position="744"/>
        <end position="1056"/>
    </location>
</feature>
<dbReference type="AlphaFoldDB" id="A0A6S6S605"/>
<dbReference type="InterPro" id="IPR007452">
    <property type="entry name" value="TamB_C"/>
</dbReference>
<sequence>MYWTIVSIEVLLLLVALLLFIVTDSRTIKYIAQSSMESSKLNYGSIEGNIFSGLDVKRVTYDDKPLFDSALIYWNPLSLFYDKVTIRQIDAQGVEIDNILLMLNDLDSNSDNEGVSLDYSFELHAAHFDINPYVYEGVKFSSFVFETGKIEVAKDFNLNSDALYLKFDSDLVNLSLNGKIEDSVLLVDELNLKNISAGDITRLTRRIKSNYVETEEVNVSIKNENNSQSFIPIKEIKVKQALGTMKKIQYGDLKIQDAELRLYDGTINPSNNFNYQFNKLDFRGKTNFGSLNYKGHVKDSMIEAKGEILLDKSLFKKYALALNFKNLKSLPSKLRLNHDAVWIDIEHKVNNLLELKNDFNLNVSKATHELYYDYESEVFTIDSNLVGDMTYANEFKLENKVQIDEENFFYTGNVEVKQVKSLPKVVSEYLLTELNGDFKGGSDNFEIELKSTLLDGHFSMPNYKNGILALKSKSNDILLGKLVPDIPAALQNEKIAFESKSSLDFKNFERSEIELDVQSNTLAVEAKMRLFEPYKISFLSQIKNDRLLKEMLPKVKFSKLQNFEGDVLLYKSDYLINIQNDFLKLFMKYDTSLSTIQDVELNLEGETFNFETDNSGALAFNSKIKNIQSFLDKIKSYYEIEIPNIRGEADLKFHQQSNGTIYIELKSPKLQYLSDGGVNLEVTNFENVELAFSIDESSKIIIDNYQFKIDDNGYINLFASTKKSYLSLNNNILNITQFWLNDEIQISGEYDTDSLKGNLKINTDSYTLRTKDFTLILATDLSVKTNNMKFEIDGDIDILGDIITYELAGTDIVEDSDIIIMKDMLKTKESIFNNFKLYIKVKSKKALRYIADDVNIEFFNELSIVKNYNQEMLITGMSTITKGTYQLEDKEFSLDESHLYFTGDIKKPLLDIKANYIKDQYTVHVYISGTTENPIVNFNSEPFLTQQEILSLILFDGTGSSSGKGAEAYTLLGGTFAKGLIKSLGIDVDHLLLGTDAEEELSLEIGKRISDNISVLYLHKDGLDGAKVRIEHSESFETDIIIQPPNTSSIEFLYKRDR</sequence>
<evidence type="ECO:0000256" key="4">
    <source>
        <dbReference type="ARBA" id="ARBA00023136"/>
    </source>
</evidence>
<comment type="subcellular location">
    <subcellularLocation>
        <location evidence="1">Membrane</location>
        <topology evidence="1">Single-pass membrane protein</topology>
    </subcellularLocation>
</comment>
<dbReference type="GO" id="GO:0009306">
    <property type="term" value="P:protein secretion"/>
    <property type="evidence" value="ECO:0007669"/>
    <property type="project" value="InterPro"/>
</dbReference>
<keyword evidence="3" id="KW-1133">Transmembrane helix</keyword>
<dbReference type="PANTHER" id="PTHR36985:SF1">
    <property type="entry name" value="TRANSLOCATION AND ASSEMBLY MODULE SUBUNIT TAMB"/>
    <property type="match status" value="1"/>
</dbReference>
<dbReference type="Pfam" id="PF04357">
    <property type="entry name" value="TamB"/>
    <property type="match status" value="1"/>
</dbReference>
<evidence type="ECO:0000259" key="5">
    <source>
        <dbReference type="Pfam" id="PF04357"/>
    </source>
</evidence>
<gene>
    <name evidence="6" type="ORF">HELGO_WM32891</name>
</gene>
<dbReference type="EMBL" id="CACVAR010000078">
    <property type="protein sequence ID" value="CAA6800937.1"/>
    <property type="molecule type" value="Genomic_DNA"/>
</dbReference>
<dbReference type="PANTHER" id="PTHR36985">
    <property type="entry name" value="TRANSLOCATION AND ASSEMBLY MODULE SUBUNIT TAMB"/>
    <property type="match status" value="1"/>
</dbReference>
<proteinExistence type="predicted"/>
<organism evidence="6">
    <name type="scientific">uncultured Sulfurovum sp</name>
    <dbReference type="NCBI Taxonomy" id="269237"/>
    <lineage>
        <taxon>Bacteria</taxon>
        <taxon>Pseudomonadati</taxon>
        <taxon>Campylobacterota</taxon>
        <taxon>Epsilonproteobacteria</taxon>
        <taxon>Campylobacterales</taxon>
        <taxon>Sulfurovaceae</taxon>
        <taxon>Sulfurovum</taxon>
        <taxon>environmental samples</taxon>
    </lineage>
</organism>
<keyword evidence="4" id="KW-0472">Membrane</keyword>
<dbReference type="GO" id="GO:0005886">
    <property type="term" value="C:plasma membrane"/>
    <property type="evidence" value="ECO:0007669"/>
    <property type="project" value="InterPro"/>
</dbReference>
<name>A0A6S6S605_9BACT</name>
<protein>
    <recommendedName>
        <fullName evidence="5">Translocation and assembly module TamB C-terminal domain-containing protein</fullName>
    </recommendedName>
</protein>